<accession>A0ABR1GD31</accession>
<dbReference type="EMBL" id="JBBJCI010000033">
    <property type="protein sequence ID" value="KAK7254015.1"/>
    <property type="molecule type" value="Genomic_DNA"/>
</dbReference>
<protein>
    <submittedName>
        <fullName evidence="1">Wnt/PCP co-receptor</fullName>
    </submittedName>
</protein>
<proteinExistence type="predicted"/>
<comment type="caution">
    <text evidence="1">The sequence shown here is derived from an EMBL/GenBank/DDBJ whole genome shotgun (WGS) entry which is preliminary data.</text>
</comment>
<evidence type="ECO:0000313" key="1">
    <source>
        <dbReference type="EMBL" id="KAK7254015.1"/>
    </source>
</evidence>
<evidence type="ECO:0000313" key="2">
    <source>
        <dbReference type="Proteomes" id="UP001363151"/>
    </source>
</evidence>
<name>A0ABR1GD31_AURAN</name>
<keyword evidence="2" id="KW-1185">Reference proteome</keyword>
<gene>
    <name evidence="1" type="primary">PHA2</name>
    <name evidence="1" type="ORF">SO694_000037106</name>
</gene>
<dbReference type="Proteomes" id="UP001363151">
    <property type="component" value="Unassembled WGS sequence"/>
</dbReference>
<reference evidence="1 2" key="1">
    <citation type="submission" date="2024-03" db="EMBL/GenBank/DDBJ databases">
        <title>Aureococcus anophagefferens CCMP1851 and Kratosvirus quantuckense: Draft genome of a second virus-susceptible host strain in the model system.</title>
        <authorList>
            <person name="Chase E."/>
            <person name="Truchon A.R."/>
            <person name="Schepens W."/>
            <person name="Wilhelm S.W."/>
        </authorList>
    </citation>
    <scope>NUCLEOTIDE SEQUENCE [LARGE SCALE GENOMIC DNA]</scope>
    <source>
        <strain evidence="1 2">CCMP1851</strain>
    </source>
</reference>
<sequence>MKTAILLAAGASACFDNDWLINVSGSVENAASCPGSTDGEVCAPDGSSNYHSWSGTYDASTGKFTGTMTTNLCANDHWGLYEGDTSRRPRPSLASRARRHPRSLRFMPYANHTARCTEQTFPAPDYASDPPHAAPLRGRVGMTLNGVNIYGPEEAGFGVGMNPEPCADGSGSCWAGVDVPTCEFSLDITCNGTENVNHGLMLDTRAVAVDHYHNDMGCDYDHTVQAHSPLIGVSLDGYGVYGLYEGFEDGNQTRPDERARGVSQVARFGKDIRPRRSLDACNGHTHGVPANSTYGVDEGTHYHTTSWAPYTLGCYGPVDSQATCKTLYQDGGGSGPAEHGQCDKEILPIYTPEVPEGYCYDTDCPCFDGDTDRYSRNTDMRGPAAKISECACYDRCDTVSSGCKHTCDVLVNQMGYNCSELYAPGMKYEGWCDKTCGYAKCA</sequence>
<organism evidence="1 2">
    <name type="scientific">Aureococcus anophagefferens</name>
    <name type="common">Harmful bloom alga</name>
    <dbReference type="NCBI Taxonomy" id="44056"/>
    <lineage>
        <taxon>Eukaryota</taxon>
        <taxon>Sar</taxon>
        <taxon>Stramenopiles</taxon>
        <taxon>Ochrophyta</taxon>
        <taxon>Pelagophyceae</taxon>
        <taxon>Pelagomonadales</taxon>
        <taxon>Pelagomonadaceae</taxon>
        <taxon>Aureococcus</taxon>
    </lineage>
</organism>